<proteinExistence type="predicted"/>
<sequence>SVGSGKSWRKWLVNKEKTGGNLMEKYVQGGGVNGEVCAHVCACVKVCENVCCLSFELKSIGEVCDLYSCPLLQYLCHRKCVSLSGMILNICTSCQFYRS</sequence>
<protein>
    <submittedName>
        <fullName evidence="1">Uncharacterized protein</fullName>
    </submittedName>
</protein>
<organism evidence="1 2">
    <name type="scientific">Oryzias melastigma</name>
    <name type="common">Marine medaka</name>
    <dbReference type="NCBI Taxonomy" id="30732"/>
    <lineage>
        <taxon>Eukaryota</taxon>
        <taxon>Metazoa</taxon>
        <taxon>Chordata</taxon>
        <taxon>Craniata</taxon>
        <taxon>Vertebrata</taxon>
        <taxon>Euteleostomi</taxon>
        <taxon>Actinopterygii</taxon>
        <taxon>Neopterygii</taxon>
        <taxon>Teleostei</taxon>
        <taxon>Neoteleostei</taxon>
        <taxon>Acanthomorphata</taxon>
        <taxon>Ovalentaria</taxon>
        <taxon>Atherinomorphae</taxon>
        <taxon>Beloniformes</taxon>
        <taxon>Adrianichthyidae</taxon>
        <taxon>Oryziinae</taxon>
        <taxon>Oryzias</taxon>
    </lineage>
</organism>
<evidence type="ECO:0000313" key="2">
    <source>
        <dbReference type="Proteomes" id="UP000261560"/>
    </source>
</evidence>
<name>A0A3B3BIF2_ORYME</name>
<keyword evidence="2" id="KW-1185">Reference proteome</keyword>
<dbReference type="Proteomes" id="UP000261560">
    <property type="component" value="Unplaced"/>
</dbReference>
<dbReference type="Ensembl" id="ENSOMET00000007665.1">
    <property type="protein sequence ID" value="ENSOMEP00000005331.1"/>
    <property type="gene ID" value="ENSOMEG00000006321.1"/>
</dbReference>
<evidence type="ECO:0000313" key="1">
    <source>
        <dbReference type="Ensembl" id="ENSOMEP00000005331.1"/>
    </source>
</evidence>
<dbReference type="AlphaFoldDB" id="A0A3B3BIF2"/>
<dbReference type="PaxDb" id="30732-ENSOMEP00000005331"/>
<reference evidence="1" key="2">
    <citation type="submission" date="2025-09" db="UniProtKB">
        <authorList>
            <consortium name="Ensembl"/>
        </authorList>
    </citation>
    <scope>IDENTIFICATION</scope>
</reference>
<reference evidence="1" key="1">
    <citation type="submission" date="2025-08" db="UniProtKB">
        <authorList>
            <consortium name="Ensembl"/>
        </authorList>
    </citation>
    <scope>IDENTIFICATION</scope>
</reference>
<accession>A0A3B3BIF2</accession>